<name>A0ABQ6MEH9_9STRA</name>
<feature type="compositionally biased region" description="Basic and acidic residues" evidence="1">
    <location>
        <begin position="931"/>
        <end position="941"/>
    </location>
</feature>
<organism evidence="4 5">
    <name type="scientific">Tetraparma gracilis</name>
    <dbReference type="NCBI Taxonomy" id="2962635"/>
    <lineage>
        <taxon>Eukaryota</taxon>
        <taxon>Sar</taxon>
        <taxon>Stramenopiles</taxon>
        <taxon>Ochrophyta</taxon>
        <taxon>Bolidophyceae</taxon>
        <taxon>Parmales</taxon>
        <taxon>Triparmaceae</taxon>
        <taxon>Tetraparma</taxon>
    </lineage>
</organism>
<dbReference type="Pfam" id="PF01852">
    <property type="entry name" value="START"/>
    <property type="match status" value="1"/>
</dbReference>
<dbReference type="InterPro" id="IPR002913">
    <property type="entry name" value="START_lipid-bd_dom"/>
</dbReference>
<protein>
    <recommendedName>
        <fullName evidence="3">START domain-containing protein</fullName>
    </recommendedName>
</protein>
<keyword evidence="2" id="KW-1133">Transmembrane helix</keyword>
<dbReference type="InterPro" id="IPR023393">
    <property type="entry name" value="START-like_dom_sf"/>
</dbReference>
<dbReference type="EMBL" id="BRYB01001378">
    <property type="protein sequence ID" value="GMI24343.1"/>
    <property type="molecule type" value="Genomic_DNA"/>
</dbReference>
<feature type="transmembrane region" description="Helical" evidence="2">
    <location>
        <begin position="694"/>
        <end position="714"/>
    </location>
</feature>
<feature type="transmembrane region" description="Helical" evidence="2">
    <location>
        <begin position="626"/>
        <end position="648"/>
    </location>
</feature>
<feature type="transmembrane region" description="Helical" evidence="2">
    <location>
        <begin position="668"/>
        <end position="687"/>
    </location>
</feature>
<evidence type="ECO:0000259" key="3">
    <source>
        <dbReference type="Pfam" id="PF01852"/>
    </source>
</evidence>
<dbReference type="Gene3D" id="3.30.530.20">
    <property type="match status" value="1"/>
</dbReference>
<accession>A0ABQ6MEH9</accession>
<feature type="compositionally biased region" description="Acidic residues" evidence="1">
    <location>
        <begin position="942"/>
        <end position="951"/>
    </location>
</feature>
<feature type="transmembrane region" description="Helical" evidence="2">
    <location>
        <begin position="726"/>
        <end position="745"/>
    </location>
</feature>
<sequence length="951" mass="105154">MNSSTPADASDPPSNDLPDFPSAPPTPSAPIATSLTHLPRHVDLDAYSLVTDEALSFLVDALTSTKAPAALCDYMEAATGPIDAIARASKLLTAAGRKLGKQAGLAQEEGEEEEGMFDSDARNLVEVARRFEEPQMYSEDERQRLDDALAYFNAPTPGMKPLTAKTKLFQGEFDAVKGIGRGSWEVRAPATQIVAFMMGHTPRYTAFDEKGNTRGGVTLGERANDHHAVARVHVPMPSPLQDREFVTASYWEKLSATEYLSVLVSEELDTFPRSPNLVRGSFYRTLKFTVLSPTLTKVEVKARIDLGGSITPRINNMIVRPLMANTPVSSIRFFLYTRPADGFDEGDATELGRFLMLKLYQHRDHEHVLRVELTELMATINVLRAASRKYRFLDELFVCVLRNKMKRSANQAAYAVTASLSSITSKEASLVGKSLVGLLMSNQTGSAAVEEFILTYPALTELDAEYVWFRPMMVAIADELMGKVAYGVKVRAAIGAALSIMDMVSDSVVIIDYYATDRSGYATLLVGMVLGNLFFQVLLVYGQTRGIGTSRLRTFFLDSLAVVSFVKPGLDAWRVSSGQEQLPGAAFDPLAEMMVSKFLEVAFEGIPGMVVQCIAFVESEKKSKMAILSLLISAGSTGMTSTVITFDLDIDPTKRKNNPKWMGLIPNVNRGLAFGNLFVISTTHILAKGIITALLAITNSAWLMLFMACDYGLYIAYKVVRSDLSYFIAMPATVAVPFSIVMRVLEKSVVDFTGCFSYRLPVFVGGAWFAFDLAKAQVSVLVVAHLYNEYCEDNKTKLDSSTVWTIAGGLFALWLVSFSHFVLRVAVPEYRHTLWSAQTGWQTSCAYFLENEDDKKRVVVFHQNRALWEGRIGGEVKAWVRESWDRWERDEPEWLKKITPTIPDEYLPAAAVSTLGAARERRGSAVASVRESLRASARERGEEEEEEEEEA</sequence>
<comment type="caution">
    <text evidence="4">The sequence shown here is derived from an EMBL/GenBank/DDBJ whole genome shotgun (WGS) entry which is preliminary data.</text>
</comment>
<reference evidence="4 5" key="1">
    <citation type="journal article" date="2023" name="Commun. Biol.">
        <title>Genome analysis of Parmales, the sister group of diatoms, reveals the evolutionary specialization of diatoms from phago-mixotrophs to photoautotrophs.</title>
        <authorList>
            <person name="Ban H."/>
            <person name="Sato S."/>
            <person name="Yoshikawa S."/>
            <person name="Yamada K."/>
            <person name="Nakamura Y."/>
            <person name="Ichinomiya M."/>
            <person name="Sato N."/>
            <person name="Blanc-Mathieu R."/>
            <person name="Endo H."/>
            <person name="Kuwata A."/>
            <person name="Ogata H."/>
        </authorList>
    </citation>
    <scope>NUCLEOTIDE SEQUENCE [LARGE SCALE GENOMIC DNA]</scope>
</reference>
<feature type="region of interest" description="Disordered" evidence="1">
    <location>
        <begin position="918"/>
        <end position="951"/>
    </location>
</feature>
<dbReference type="Proteomes" id="UP001165060">
    <property type="component" value="Unassembled WGS sequence"/>
</dbReference>
<evidence type="ECO:0000256" key="1">
    <source>
        <dbReference type="SAM" id="MobiDB-lite"/>
    </source>
</evidence>
<feature type="compositionally biased region" description="Low complexity" evidence="1">
    <location>
        <begin position="1"/>
        <end position="19"/>
    </location>
</feature>
<dbReference type="SUPFAM" id="SSF55961">
    <property type="entry name" value="Bet v1-like"/>
    <property type="match status" value="1"/>
</dbReference>
<proteinExistence type="predicted"/>
<feature type="domain" description="START" evidence="3">
    <location>
        <begin position="235"/>
        <end position="323"/>
    </location>
</feature>
<evidence type="ECO:0000313" key="5">
    <source>
        <dbReference type="Proteomes" id="UP001165060"/>
    </source>
</evidence>
<keyword evidence="5" id="KW-1185">Reference proteome</keyword>
<gene>
    <name evidence="4" type="ORF">TeGR_g5808</name>
</gene>
<evidence type="ECO:0000256" key="2">
    <source>
        <dbReference type="SAM" id="Phobius"/>
    </source>
</evidence>
<keyword evidence="2" id="KW-0812">Transmembrane</keyword>
<feature type="transmembrane region" description="Helical" evidence="2">
    <location>
        <begin position="803"/>
        <end position="823"/>
    </location>
</feature>
<feature type="region of interest" description="Disordered" evidence="1">
    <location>
        <begin position="1"/>
        <end position="32"/>
    </location>
</feature>
<evidence type="ECO:0000313" key="4">
    <source>
        <dbReference type="EMBL" id="GMI24343.1"/>
    </source>
</evidence>
<feature type="transmembrane region" description="Helical" evidence="2">
    <location>
        <begin position="752"/>
        <end position="771"/>
    </location>
</feature>
<keyword evidence="2" id="KW-0472">Membrane</keyword>
<feature type="transmembrane region" description="Helical" evidence="2">
    <location>
        <begin position="521"/>
        <end position="541"/>
    </location>
</feature>